<feature type="compositionally biased region" description="Basic residues" evidence="6">
    <location>
        <begin position="455"/>
        <end position="467"/>
    </location>
</feature>
<evidence type="ECO:0000256" key="6">
    <source>
        <dbReference type="SAM" id="MobiDB-lite"/>
    </source>
</evidence>
<feature type="compositionally biased region" description="Basic and acidic residues" evidence="6">
    <location>
        <begin position="18"/>
        <end position="28"/>
    </location>
</feature>
<evidence type="ECO:0000256" key="5">
    <source>
        <dbReference type="ARBA" id="ARBA00023134"/>
    </source>
</evidence>
<dbReference type="EMBL" id="CAEY01000545">
    <property type="status" value="NOT_ANNOTATED_CDS"/>
    <property type="molecule type" value="Genomic_DNA"/>
</dbReference>
<proteinExistence type="inferred from homology"/>
<keyword evidence="4" id="KW-0648">Protein biosynthesis</keyword>
<dbReference type="InterPro" id="IPR015760">
    <property type="entry name" value="TIF_IF2"/>
</dbReference>
<dbReference type="EnsemblMetazoa" id="tetur21g00400.1">
    <property type="protein sequence ID" value="tetur21g00400.1"/>
    <property type="gene ID" value="tetur21g00400"/>
</dbReference>
<accession>T1KTN5</accession>
<feature type="compositionally biased region" description="Basic and acidic residues" evidence="6">
    <location>
        <begin position="421"/>
        <end position="454"/>
    </location>
</feature>
<keyword evidence="2" id="KW-0396">Initiation factor</keyword>
<dbReference type="SUPFAM" id="SSF52540">
    <property type="entry name" value="P-loop containing nucleoside triphosphate hydrolases"/>
    <property type="match status" value="1"/>
</dbReference>
<dbReference type="GO" id="GO:0005739">
    <property type="term" value="C:mitochondrion"/>
    <property type="evidence" value="ECO:0007669"/>
    <property type="project" value="TreeGrafter"/>
</dbReference>
<name>T1KTN5_TETUR</name>
<evidence type="ECO:0000313" key="8">
    <source>
        <dbReference type="EnsemblMetazoa" id="tetur21g00400.1"/>
    </source>
</evidence>
<dbReference type="PANTHER" id="PTHR43381">
    <property type="entry name" value="TRANSLATION INITIATION FACTOR IF-2-RELATED"/>
    <property type="match status" value="1"/>
</dbReference>
<comment type="similarity">
    <text evidence="1">Belongs to the TRAFAC class translation factor GTPase superfamily. Classic translation factor GTPase family. IF-2 subfamily.</text>
</comment>
<evidence type="ECO:0000256" key="4">
    <source>
        <dbReference type="ARBA" id="ARBA00022917"/>
    </source>
</evidence>
<dbReference type="FunFam" id="3.40.50.300:FF:000112">
    <property type="entry name" value="Eukaryotic translation initiation factor 5B"/>
    <property type="match status" value="1"/>
</dbReference>
<evidence type="ECO:0000259" key="7">
    <source>
        <dbReference type="PROSITE" id="PS51722"/>
    </source>
</evidence>
<evidence type="ECO:0000256" key="3">
    <source>
        <dbReference type="ARBA" id="ARBA00022741"/>
    </source>
</evidence>
<evidence type="ECO:0000313" key="9">
    <source>
        <dbReference type="Proteomes" id="UP000015104"/>
    </source>
</evidence>
<protein>
    <recommendedName>
        <fullName evidence="7">Tr-type G domain-containing protein</fullName>
    </recommendedName>
</protein>
<feature type="region of interest" description="Disordered" evidence="6">
    <location>
        <begin position="421"/>
        <end position="467"/>
    </location>
</feature>
<keyword evidence="3" id="KW-0547">Nucleotide-binding</keyword>
<dbReference type="GO" id="GO:0003924">
    <property type="term" value="F:GTPase activity"/>
    <property type="evidence" value="ECO:0007669"/>
    <property type="project" value="InterPro"/>
</dbReference>
<dbReference type="PANTHER" id="PTHR43381:SF4">
    <property type="entry name" value="EUKARYOTIC TRANSLATION INITIATION FACTOR 5B"/>
    <property type="match status" value="1"/>
</dbReference>
<sequence>MSIELLKQQGAIIVGKEPGAKVDKDRAYRRNRAAQKAAAGGSGDNGQTETSNGETKEKIDEIPEGEIEIESSDESSDEEIENWEDLTEESSAADKEKKEKELNKANNKLSKETKEPLKPVENKVNDISNKSGTTLTSKGGEPDKTIEQPPSLRSPVICVLGHVDTGKTKILDYIRKTHVQDNEAGGITQQIGATFVPPSAIHDQCKIVKDVTELKLPGLLIIDTPGHESFTNLRSRGSSLCDIAILVVDIMHGLEAQTIESINLLKSRKTPFIIALNKIDRLYGWKSNPRKDVEELIKSQASHTRAEFEQRATKDVILAMNENELNAALYYNNPDPKTYVSMVPTSAHSGDGMGNLINLIVFYCQERLKKRLQFDPDKLQATVLEADKIKKDAPAAGAAAVKKGPGAEQLALIKEQLKKQEEEERLKKEEEERIRREEEAERERLEKLRKEKEKKEKKKQKEKGRNKRLKKEIKRFFILRSRFLQIDASKFERLEMSMQFAHIYVNV</sequence>
<dbReference type="CDD" id="cd01887">
    <property type="entry name" value="IF2_eIF5B"/>
    <property type="match status" value="1"/>
</dbReference>
<dbReference type="Proteomes" id="UP000015104">
    <property type="component" value="Unassembled WGS sequence"/>
</dbReference>
<reference evidence="8" key="2">
    <citation type="submission" date="2015-06" db="UniProtKB">
        <authorList>
            <consortium name="EnsemblMetazoa"/>
        </authorList>
    </citation>
    <scope>IDENTIFICATION</scope>
</reference>
<feature type="compositionally biased region" description="Acidic residues" evidence="6">
    <location>
        <begin position="62"/>
        <end position="88"/>
    </location>
</feature>
<dbReference type="GO" id="GO:0005525">
    <property type="term" value="F:GTP binding"/>
    <property type="evidence" value="ECO:0007669"/>
    <property type="project" value="UniProtKB-KW"/>
</dbReference>
<dbReference type="InterPro" id="IPR000795">
    <property type="entry name" value="T_Tr_GTP-bd_dom"/>
</dbReference>
<dbReference type="AlphaFoldDB" id="T1KTN5"/>
<organism evidence="8 9">
    <name type="scientific">Tetranychus urticae</name>
    <name type="common">Two-spotted spider mite</name>
    <dbReference type="NCBI Taxonomy" id="32264"/>
    <lineage>
        <taxon>Eukaryota</taxon>
        <taxon>Metazoa</taxon>
        <taxon>Ecdysozoa</taxon>
        <taxon>Arthropoda</taxon>
        <taxon>Chelicerata</taxon>
        <taxon>Arachnida</taxon>
        <taxon>Acari</taxon>
        <taxon>Acariformes</taxon>
        <taxon>Trombidiformes</taxon>
        <taxon>Prostigmata</taxon>
        <taxon>Eleutherengona</taxon>
        <taxon>Raphignathae</taxon>
        <taxon>Tetranychoidea</taxon>
        <taxon>Tetranychidae</taxon>
        <taxon>Tetranychus</taxon>
    </lineage>
</organism>
<keyword evidence="5" id="KW-0342">GTP-binding</keyword>
<feature type="compositionally biased region" description="Polar residues" evidence="6">
    <location>
        <begin position="125"/>
        <end position="137"/>
    </location>
</feature>
<evidence type="ECO:0000256" key="1">
    <source>
        <dbReference type="ARBA" id="ARBA00007733"/>
    </source>
</evidence>
<dbReference type="NCBIfam" id="TIGR00231">
    <property type="entry name" value="small_GTP"/>
    <property type="match status" value="1"/>
</dbReference>
<dbReference type="STRING" id="32264.T1KTN5"/>
<evidence type="ECO:0000256" key="2">
    <source>
        <dbReference type="ARBA" id="ARBA00022540"/>
    </source>
</evidence>
<feature type="compositionally biased region" description="Basic and acidic residues" evidence="6">
    <location>
        <begin position="92"/>
        <end position="124"/>
    </location>
</feature>
<keyword evidence="9" id="KW-1185">Reference proteome</keyword>
<dbReference type="PROSITE" id="PS51722">
    <property type="entry name" value="G_TR_2"/>
    <property type="match status" value="1"/>
</dbReference>
<dbReference type="HOGENOM" id="CLU_537852_0_0_1"/>
<dbReference type="GO" id="GO:0003743">
    <property type="term" value="F:translation initiation factor activity"/>
    <property type="evidence" value="ECO:0007669"/>
    <property type="project" value="UniProtKB-KW"/>
</dbReference>
<dbReference type="InterPro" id="IPR005225">
    <property type="entry name" value="Small_GTP-bd"/>
</dbReference>
<reference evidence="9" key="1">
    <citation type="submission" date="2011-08" db="EMBL/GenBank/DDBJ databases">
        <authorList>
            <person name="Rombauts S."/>
        </authorList>
    </citation>
    <scope>NUCLEOTIDE SEQUENCE</scope>
    <source>
        <strain evidence="9">London</strain>
    </source>
</reference>
<dbReference type="eggNOG" id="KOG1144">
    <property type="taxonomic scope" value="Eukaryota"/>
</dbReference>
<dbReference type="Gene3D" id="3.40.50.300">
    <property type="entry name" value="P-loop containing nucleotide triphosphate hydrolases"/>
    <property type="match status" value="1"/>
</dbReference>
<dbReference type="Pfam" id="PF00009">
    <property type="entry name" value="GTP_EFTU"/>
    <property type="match status" value="1"/>
</dbReference>
<dbReference type="InterPro" id="IPR027417">
    <property type="entry name" value="P-loop_NTPase"/>
</dbReference>
<dbReference type="PRINTS" id="PR00315">
    <property type="entry name" value="ELONGATNFCT"/>
</dbReference>
<feature type="domain" description="Tr-type G" evidence="7">
    <location>
        <begin position="152"/>
        <end position="369"/>
    </location>
</feature>
<feature type="region of interest" description="Disordered" evidence="6">
    <location>
        <begin position="16"/>
        <end position="150"/>
    </location>
</feature>